<dbReference type="EMBL" id="LQPG01000039">
    <property type="protein sequence ID" value="ORW08053.1"/>
    <property type="molecule type" value="Genomic_DNA"/>
</dbReference>
<feature type="compositionally biased region" description="Polar residues" evidence="1">
    <location>
        <begin position="11"/>
        <end position="20"/>
    </location>
</feature>
<dbReference type="Proteomes" id="UP000193866">
    <property type="component" value="Unassembled WGS sequence"/>
</dbReference>
<keyword evidence="3" id="KW-1185">Reference proteome</keyword>
<organism evidence="2 3">
    <name type="scientific">Mycolicibacter longobardus</name>
    <dbReference type="NCBI Taxonomy" id="1108812"/>
    <lineage>
        <taxon>Bacteria</taxon>
        <taxon>Bacillati</taxon>
        <taxon>Actinomycetota</taxon>
        <taxon>Actinomycetes</taxon>
        <taxon>Mycobacteriales</taxon>
        <taxon>Mycobacteriaceae</taxon>
        <taxon>Mycolicibacter</taxon>
    </lineage>
</organism>
<gene>
    <name evidence="2" type="ORF">AWC16_20160</name>
</gene>
<feature type="compositionally biased region" description="Basic and acidic residues" evidence="1">
    <location>
        <begin position="61"/>
        <end position="81"/>
    </location>
</feature>
<reference evidence="2 3" key="1">
    <citation type="submission" date="2016-01" db="EMBL/GenBank/DDBJ databases">
        <title>The new phylogeny of the genus Mycobacterium.</title>
        <authorList>
            <person name="Tarcisio F."/>
            <person name="Conor M."/>
            <person name="Antonella G."/>
            <person name="Elisabetta G."/>
            <person name="Giulia F.S."/>
            <person name="Sara T."/>
            <person name="Anna F."/>
            <person name="Clotilde B."/>
            <person name="Roberto B."/>
            <person name="Veronica D.S."/>
            <person name="Fabio R."/>
            <person name="Monica P."/>
            <person name="Olivier J."/>
            <person name="Enrico T."/>
            <person name="Nicola S."/>
        </authorList>
    </citation>
    <scope>NUCLEOTIDE SEQUENCE [LARGE SCALE GENOMIC DNA]</scope>
    <source>
        <strain evidence="2 3">DSM 45394</strain>
    </source>
</reference>
<accession>A0A1X1YAC0</accession>
<name>A0A1X1YAC0_9MYCO</name>
<proteinExistence type="predicted"/>
<evidence type="ECO:0000256" key="1">
    <source>
        <dbReference type="SAM" id="MobiDB-lite"/>
    </source>
</evidence>
<comment type="caution">
    <text evidence="2">The sequence shown here is derived from an EMBL/GenBank/DDBJ whole genome shotgun (WGS) entry which is preliminary data.</text>
</comment>
<evidence type="ECO:0000313" key="3">
    <source>
        <dbReference type="Proteomes" id="UP000193866"/>
    </source>
</evidence>
<feature type="region of interest" description="Disordered" evidence="1">
    <location>
        <begin position="1"/>
        <end position="21"/>
    </location>
</feature>
<dbReference type="AlphaFoldDB" id="A0A1X1YAC0"/>
<evidence type="ECO:0008006" key="4">
    <source>
        <dbReference type="Google" id="ProtNLM"/>
    </source>
</evidence>
<feature type="region of interest" description="Disordered" evidence="1">
    <location>
        <begin position="42"/>
        <end position="121"/>
    </location>
</feature>
<protein>
    <recommendedName>
        <fullName evidence="4">DUF4226 domain-containing protein</fullName>
    </recommendedName>
</protein>
<sequence>MTTIGGKLESTAGQVSSTAGSGIDSRIAAAVSQQVQTSRELVTAASKTSDKSKSAAEALGEQDRANRGKVEAVKSDLDGMKGRNGPSGPRLPQDGGGASGLSWKPGDKRRRPYLVEPGALGPPVNPHDPLIEVGPRSGIFVPENELPGVKVYSPGALGPPVYPDDPYMELIPGSGVWAPQSDFPGAQFLSPGALGPSTQTGTGAPAYTEWLPGSGIWLPSQQLRP</sequence>
<evidence type="ECO:0000313" key="2">
    <source>
        <dbReference type="EMBL" id="ORW08053.1"/>
    </source>
</evidence>
<dbReference type="STRING" id="1108812.AWC16_20160"/>